<dbReference type="FunFam" id="1.20.1050.130:FF:000020">
    <property type="entry name" value="Uncharacterized protein"/>
    <property type="match status" value="1"/>
</dbReference>
<dbReference type="SFLD" id="SFLDG01205">
    <property type="entry name" value="AMPS.1"/>
    <property type="match status" value="1"/>
</dbReference>
<dbReference type="Pfam" id="PF14497">
    <property type="entry name" value="GST_C_3"/>
    <property type="match status" value="1"/>
</dbReference>
<dbReference type="InterPro" id="IPR004045">
    <property type="entry name" value="Glutathione_S-Trfase_N"/>
</dbReference>
<dbReference type="PANTHER" id="PTHR11571:SF150">
    <property type="entry name" value="GLUTATHIONE S-TRANSFERASE"/>
    <property type="match status" value="1"/>
</dbReference>
<dbReference type="SFLD" id="SFLDS00019">
    <property type="entry name" value="Glutathione_Transferase_(cytos"/>
    <property type="match status" value="1"/>
</dbReference>
<keyword evidence="4" id="KW-1185">Reference proteome</keyword>
<evidence type="ECO:0000313" key="3">
    <source>
        <dbReference type="EnsemblMetazoa" id="XP_030835884"/>
    </source>
</evidence>
<dbReference type="InterPro" id="IPR010987">
    <property type="entry name" value="Glutathione-S-Trfase_C-like"/>
</dbReference>
<dbReference type="InterPro" id="IPR050213">
    <property type="entry name" value="GST_superfamily"/>
</dbReference>
<protein>
    <recommendedName>
        <fullName evidence="5">Glutathione transferase</fullName>
    </recommendedName>
</protein>
<dbReference type="InterPro" id="IPR040079">
    <property type="entry name" value="Glutathione_S-Trfase"/>
</dbReference>
<dbReference type="GO" id="GO:0006749">
    <property type="term" value="P:glutathione metabolic process"/>
    <property type="evidence" value="ECO:0000318"/>
    <property type="project" value="GO_Central"/>
</dbReference>
<dbReference type="InterPro" id="IPR036282">
    <property type="entry name" value="Glutathione-S-Trfase_C_sf"/>
</dbReference>
<dbReference type="FunFam" id="1.20.1050.10:FF:000030">
    <property type="entry name" value="Glutathione S-transferase S1"/>
    <property type="match status" value="1"/>
</dbReference>
<dbReference type="SUPFAM" id="SSF47616">
    <property type="entry name" value="GST C-terminal domain-like"/>
    <property type="match status" value="1"/>
</dbReference>
<reference evidence="4" key="1">
    <citation type="submission" date="2015-02" db="EMBL/GenBank/DDBJ databases">
        <title>Genome sequencing for Strongylocentrotus purpuratus.</title>
        <authorList>
            <person name="Murali S."/>
            <person name="Liu Y."/>
            <person name="Vee V."/>
            <person name="English A."/>
            <person name="Wang M."/>
            <person name="Skinner E."/>
            <person name="Han Y."/>
            <person name="Muzny D.M."/>
            <person name="Worley K.C."/>
            <person name="Gibbs R.A."/>
        </authorList>
    </citation>
    <scope>NUCLEOTIDE SEQUENCE</scope>
</reference>
<dbReference type="InterPro" id="IPR004046">
    <property type="entry name" value="GST_C"/>
</dbReference>
<dbReference type="PROSITE" id="PS50405">
    <property type="entry name" value="GST_CTER"/>
    <property type="match status" value="1"/>
</dbReference>
<dbReference type="Gene3D" id="1.20.1050.10">
    <property type="match status" value="1"/>
</dbReference>
<dbReference type="OrthoDB" id="414243at2759"/>
<dbReference type="AlphaFoldDB" id="A0A7M7NG47"/>
<organism evidence="3 4">
    <name type="scientific">Strongylocentrotus purpuratus</name>
    <name type="common">Purple sea urchin</name>
    <dbReference type="NCBI Taxonomy" id="7668"/>
    <lineage>
        <taxon>Eukaryota</taxon>
        <taxon>Metazoa</taxon>
        <taxon>Echinodermata</taxon>
        <taxon>Eleutherozoa</taxon>
        <taxon>Echinozoa</taxon>
        <taxon>Echinoidea</taxon>
        <taxon>Euechinoidea</taxon>
        <taxon>Echinacea</taxon>
        <taxon>Camarodonta</taxon>
        <taxon>Echinidea</taxon>
        <taxon>Strongylocentrotidae</taxon>
        <taxon>Strongylocentrotus</taxon>
    </lineage>
</organism>
<evidence type="ECO:0000313" key="4">
    <source>
        <dbReference type="Proteomes" id="UP000007110"/>
    </source>
</evidence>
<dbReference type="OMA" id="FFAMTEY"/>
<dbReference type="Pfam" id="PF02798">
    <property type="entry name" value="GST_N"/>
    <property type="match status" value="1"/>
</dbReference>
<dbReference type="SFLD" id="SFLDG00363">
    <property type="entry name" value="AMPS_(cytGST):_Alpha-__Mu-__Pi"/>
    <property type="match status" value="1"/>
</dbReference>
<dbReference type="FunCoup" id="A0A7M7NG47">
    <property type="interactions" value="405"/>
</dbReference>
<sequence>MPTYKLMYFNVRGRAEATRMIFALAGQDYEDYRFKEGEWPEIKGNTELFPLGQCPVLLIDGKAMPHSKAINQHLAREFGLYGANSAEAAQIDIVGETVIDIVAKILPVAYEKDEKKKKELLDDFMDKSSKPFLPYLNNLIETAGGRFFVGNSETLVDIVVYCLLDFIFPMVESAKETYPALAKFYQSLTDNSRLTDYLKNRPPVSK</sequence>
<evidence type="ECO:0000259" key="2">
    <source>
        <dbReference type="PROSITE" id="PS50405"/>
    </source>
</evidence>
<evidence type="ECO:0008006" key="5">
    <source>
        <dbReference type="Google" id="ProtNLM"/>
    </source>
</evidence>
<proteinExistence type="predicted"/>
<dbReference type="GeneID" id="754374"/>
<dbReference type="PROSITE" id="PS50404">
    <property type="entry name" value="GST_NTER"/>
    <property type="match status" value="1"/>
</dbReference>
<dbReference type="GO" id="GO:0004364">
    <property type="term" value="F:glutathione transferase activity"/>
    <property type="evidence" value="ECO:0000318"/>
    <property type="project" value="GO_Central"/>
</dbReference>
<feature type="domain" description="GST C-terminal" evidence="2">
    <location>
        <begin position="84"/>
        <end position="206"/>
    </location>
</feature>
<accession>A0A7M7NG47</accession>
<dbReference type="RefSeq" id="XP_030835884.1">
    <property type="nucleotide sequence ID" value="XM_030980024.1"/>
</dbReference>
<dbReference type="FunFam" id="3.40.30.10:FF:000258">
    <property type="entry name" value="Glutathione S-transferase"/>
    <property type="match status" value="1"/>
</dbReference>
<dbReference type="PANTHER" id="PTHR11571">
    <property type="entry name" value="GLUTATHIONE S-TRANSFERASE"/>
    <property type="match status" value="1"/>
</dbReference>
<dbReference type="Gene3D" id="3.40.30.10">
    <property type="entry name" value="Glutaredoxin"/>
    <property type="match status" value="1"/>
</dbReference>
<reference evidence="3" key="2">
    <citation type="submission" date="2021-01" db="UniProtKB">
        <authorList>
            <consortium name="EnsemblMetazoa"/>
        </authorList>
    </citation>
    <scope>IDENTIFICATION</scope>
</reference>
<dbReference type="CDD" id="cd03192">
    <property type="entry name" value="GST_C_Sigma_like"/>
    <property type="match status" value="1"/>
</dbReference>
<dbReference type="KEGG" id="spu:754374"/>
<dbReference type="InterPro" id="IPR036249">
    <property type="entry name" value="Thioredoxin-like_sf"/>
</dbReference>
<dbReference type="InParanoid" id="A0A7M7NG47"/>
<name>A0A7M7NG47_STRPU</name>
<dbReference type="EnsemblMetazoa" id="XM_030980024">
    <property type="protein sequence ID" value="XP_030835884"/>
    <property type="gene ID" value="LOC754374"/>
</dbReference>
<dbReference type="SUPFAM" id="SSF52833">
    <property type="entry name" value="Thioredoxin-like"/>
    <property type="match status" value="1"/>
</dbReference>
<feature type="domain" description="GST N-terminal" evidence="1">
    <location>
        <begin position="2"/>
        <end position="82"/>
    </location>
</feature>
<dbReference type="CDD" id="cd03039">
    <property type="entry name" value="GST_N_Sigma_like"/>
    <property type="match status" value="1"/>
</dbReference>
<dbReference type="Proteomes" id="UP000007110">
    <property type="component" value="Unassembled WGS sequence"/>
</dbReference>
<evidence type="ECO:0000259" key="1">
    <source>
        <dbReference type="PROSITE" id="PS50404"/>
    </source>
</evidence>